<protein>
    <recommendedName>
        <fullName evidence="7">RNA-binding protein VTS1</fullName>
    </recommendedName>
</protein>
<evidence type="ECO:0000256" key="1">
    <source>
        <dbReference type="ARBA" id="ARBA00004201"/>
    </source>
</evidence>
<dbReference type="GO" id="GO:0003729">
    <property type="term" value="F:mRNA binding"/>
    <property type="evidence" value="ECO:0007669"/>
    <property type="project" value="InterPro"/>
</dbReference>
<dbReference type="Proteomes" id="UP000094565">
    <property type="component" value="Chromosome 3"/>
</dbReference>
<dbReference type="PANTHER" id="PTHR12515">
    <property type="entry name" value="STERILE ALPHA MOTIF DOMAIN CONTAINING PROTEIN 4-RELATED"/>
    <property type="match status" value="1"/>
</dbReference>
<sequence>MCQKESKLRFNEDEWADNSATAEIQHPAATSVPASSSSLLLSPDVPSHTNIGASLGSGIPFVEPRDGIGLPSPLLASSGSVFLDTPPQRPISSVGLATSRLHDHGFGGMAGFDRFGGTPTNNVAGASTTNSGFSGELLGFNSWIKSLNSNEQIVAVDLLLSDLNPDVLAYVEGKFSTNSNNIGSSNLHSQHLQQSHQQQQQQQQQQLNWDSRPHSAGPLQQPYQLFSPVADPSYLHRRALQLQLQNDSTHGHYGHSSIGHTMNFDDLTSQNVLKMNALNTITSRSTSDLKKPSPPLHSDDAHARGRLHQRQQQSHGVSASVPAAPRPVSAVNVNGTPMAQSSTTMASTASSDEDIKKTESLLKLASLNSVNHPQAPPAPPKSPMPPDITTLQLLNNIPAWLKALRLHKYTEILKHLSWKVMVTLNDEDLAQLGIATVGARRKLLKAFALVRECQLSGEIA</sequence>
<feature type="region of interest" description="Disordered" evidence="8">
    <location>
        <begin position="181"/>
        <end position="223"/>
    </location>
</feature>
<dbReference type="InterPro" id="IPR013761">
    <property type="entry name" value="SAM/pointed_sf"/>
</dbReference>
<dbReference type="Gene3D" id="1.10.150.50">
    <property type="entry name" value="Transcription Factor, Ets-1"/>
    <property type="match status" value="1"/>
</dbReference>
<evidence type="ECO:0000256" key="3">
    <source>
        <dbReference type="ARBA" id="ARBA00007325"/>
    </source>
</evidence>
<dbReference type="SUPFAM" id="SSF47769">
    <property type="entry name" value="SAM/Pointed domain"/>
    <property type="match status" value="1"/>
</dbReference>
<dbReference type="GO" id="GO:0000932">
    <property type="term" value="C:P-body"/>
    <property type="evidence" value="ECO:0007669"/>
    <property type="project" value="UniProtKB-SubCell"/>
</dbReference>
<feature type="compositionally biased region" description="Low complexity" evidence="8">
    <location>
        <begin position="317"/>
        <end position="331"/>
    </location>
</feature>
<feature type="compositionally biased region" description="Low complexity" evidence="8">
    <location>
        <begin position="187"/>
        <end position="207"/>
    </location>
</feature>
<proteinExistence type="inferred from homology"/>
<reference evidence="10 11" key="1">
    <citation type="submission" date="2016-02" db="EMBL/GenBank/DDBJ databases">
        <title>Comparative genomic and transcriptomic foundation for Pichia pastoris.</title>
        <authorList>
            <person name="Love K.R."/>
            <person name="Shah K.A."/>
            <person name="Whittaker C.A."/>
            <person name="Wu J."/>
            <person name="Bartlett M.C."/>
            <person name="Ma D."/>
            <person name="Leeson R.L."/>
            <person name="Priest M."/>
            <person name="Young S.K."/>
            <person name="Love J.C."/>
        </authorList>
    </citation>
    <scope>NUCLEOTIDE SEQUENCE [LARGE SCALE GENOMIC DNA]</scope>
    <source>
        <strain evidence="10 11">ATCC 28485</strain>
    </source>
</reference>
<dbReference type="OrthoDB" id="2155283at2759"/>
<keyword evidence="5" id="KW-0694">RNA-binding</keyword>
<accession>A0A1B2JFW2</accession>
<comment type="similarity">
    <text evidence="3">Belongs to the VTS1 family.</text>
</comment>
<dbReference type="InterPro" id="IPR037635">
    <property type="entry name" value="VTS1_SAM"/>
</dbReference>
<dbReference type="GO" id="GO:0005829">
    <property type="term" value="C:cytosol"/>
    <property type="evidence" value="ECO:0007669"/>
    <property type="project" value="UniProtKB-SubCell"/>
</dbReference>
<dbReference type="EMBL" id="CP014586">
    <property type="protein sequence ID" value="ANZ76920.1"/>
    <property type="molecule type" value="Genomic_DNA"/>
</dbReference>
<evidence type="ECO:0000256" key="8">
    <source>
        <dbReference type="SAM" id="MobiDB-lite"/>
    </source>
</evidence>
<dbReference type="AlphaFoldDB" id="A0A1B2JFW2"/>
<dbReference type="Pfam" id="PF07647">
    <property type="entry name" value="SAM_2"/>
    <property type="match status" value="1"/>
</dbReference>
<evidence type="ECO:0000256" key="6">
    <source>
        <dbReference type="ARBA" id="ARBA00024046"/>
    </source>
</evidence>
<dbReference type="GO" id="GO:0000289">
    <property type="term" value="P:nuclear-transcribed mRNA poly(A) tail shortening"/>
    <property type="evidence" value="ECO:0007669"/>
    <property type="project" value="TreeGrafter"/>
</dbReference>
<feature type="region of interest" description="Disordered" evidence="8">
    <location>
        <begin position="283"/>
        <end position="354"/>
    </location>
</feature>
<evidence type="ECO:0000256" key="7">
    <source>
        <dbReference type="ARBA" id="ARBA00024136"/>
    </source>
</evidence>
<organism evidence="10 11">
    <name type="scientific">Komagataella pastoris</name>
    <name type="common">Yeast</name>
    <name type="synonym">Pichia pastoris</name>
    <dbReference type="NCBI Taxonomy" id="4922"/>
    <lineage>
        <taxon>Eukaryota</taxon>
        <taxon>Fungi</taxon>
        <taxon>Dikarya</taxon>
        <taxon>Ascomycota</taxon>
        <taxon>Saccharomycotina</taxon>
        <taxon>Pichiomycetes</taxon>
        <taxon>Pichiales</taxon>
        <taxon>Pichiaceae</taxon>
        <taxon>Komagataella</taxon>
    </lineage>
</organism>
<feature type="compositionally biased region" description="Basic and acidic residues" evidence="8">
    <location>
        <begin position="287"/>
        <end position="303"/>
    </location>
</feature>
<feature type="compositionally biased region" description="Low complexity" evidence="8">
    <location>
        <begin position="338"/>
        <end position="350"/>
    </location>
</feature>
<comment type="subcellular location">
    <subcellularLocation>
        <location evidence="1">Cytoplasm</location>
        <location evidence="1">P-body</location>
    </subcellularLocation>
    <subcellularLocation>
        <location evidence="2">Cytoplasm</location>
        <location evidence="2">Cytosol</location>
    </subcellularLocation>
</comment>
<evidence type="ECO:0000313" key="10">
    <source>
        <dbReference type="EMBL" id="ANZ76920.1"/>
    </source>
</evidence>
<keyword evidence="4" id="KW-0963">Cytoplasm</keyword>
<dbReference type="SMART" id="SM00454">
    <property type="entry name" value="SAM"/>
    <property type="match status" value="1"/>
</dbReference>
<keyword evidence="11" id="KW-1185">Reference proteome</keyword>
<dbReference type="PROSITE" id="PS50105">
    <property type="entry name" value="SAM_DOMAIN"/>
    <property type="match status" value="1"/>
</dbReference>
<evidence type="ECO:0000313" key="11">
    <source>
        <dbReference type="Proteomes" id="UP000094565"/>
    </source>
</evidence>
<dbReference type="CDD" id="cd09556">
    <property type="entry name" value="SAM_VTS1_fungal"/>
    <property type="match status" value="1"/>
</dbReference>
<evidence type="ECO:0000256" key="5">
    <source>
        <dbReference type="ARBA" id="ARBA00022884"/>
    </source>
</evidence>
<evidence type="ECO:0000256" key="4">
    <source>
        <dbReference type="ARBA" id="ARBA00022490"/>
    </source>
</evidence>
<dbReference type="InterPro" id="IPR001660">
    <property type="entry name" value="SAM"/>
</dbReference>
<evidence type="ECO:0000256" key="2">
    <source>
        <dbReference type="ARBA" id="ARBA00004514"/>
    </source>
</evidence>
<dbReference type="PANTHER" id="PTHR12515:SF5">
    <property type="entry name" value="PROTEIN SMAUG"/>
    <property type="match status" value="1"/>
</dbReference>
<feature type="domain" description="SAM" evidence="9">
    <location>
        <begin position="395"/>
        <end position="453"/>
    </location>
</feature>
<dbReference type="InterPro" id="IPR050897">
    <property type="entry name" value="SMAUG/VTS1_RNA-bind"/>
</dbReference>
<evidence type="ECO:0000259" key="9">
    <source>
        <dbReference type="PROSITE" id="PS50105"/>
    </source>
</evidence>
<gene>
    <name evidence="10" type="primary">VTS1</name>
    <name evidence="10" type="ORF">ATY40_BA7504246</name>
</gene>
<name>A0A1B2JFW2_PICPA</name>
<comment type="subunit">
    <text evidence="6">Monomer. Binds to RNA.</text>
</comment>